<dbReference type="RefSeq" id="XP_031566595.1">
    <property type="nucleotide sequence ID" value="XM_031710735.1"/>
</dbReference>
<dbReference type="GeneID" id="116301647"/>
<organism evidence="1 2">
    <name type="scientific">Actinia tenebrosa</name>
    <name type="common">Australian red waratah sea anemone</name>
    <dbReference type="NCBI Taxonomy" id="6105"/>
    <lineage>
        <taxon>Eukaryota</taxon>
        <taxon>Metazoa</taxon>
        <taxon>Cnidaria</taxon>
        <taxon>Anthozoa</taxon>
        <taxon>Hexacorallia</taxon>
        <taxon>Actiniaria</taxon>
        <taxon>Actiniidae</taxon>
        <taxon>Actinia</taxon>
    </lineage>
</organism>
<dbReference type="GO" id="GO:0003825">
    <property type="term" value="F:alpha,alpha-trehalose-phosphate synthase (UDP-forming) activity"/>
    <property type="evidence" value="ECO:0007669"/>
    <property type="project" value="TreeGrafter"/>
</dbReference>
<dbReference type="Pfam" id="PF00982">
    <property type="entry name" value="Glyco_transf_20"/>
    <property type="match status" value="2"/>
</dbReference>
<dbReference type="PANTHER" id="PTHR10788:SF106">
    <property type="entry name" value="BCDNA.GH08860"/>
    <property type="match status" value="1"/>
</dbReference>
<evidence type="ECO:0000313" key="1">
    <source>
        <dbReference type="Proteomes" id="UP000515163"/>
    </source>
</evidence>
<dbReference type="GO" id="GO:0005829">
    <property type="term" value="C:cytosol"/>
    <property type="evidence" value="ECO:0007669"/>
    <property type="project" value="TreeGrafter"/>
</dbReference>
<keyword evidence="1" id="KW-1185">Reference proteome</keyword>
<reference evidence="2" key="1">
    <citation type="submission" date="2025-08" db="UniProtKB">
        <authorList>
            <consortium name="RefSeq"/>
        </authorList>
    </citation>
    <scope>IDENTIFICATION</scope>
    <source>
        <tissue evidence="2">Tentacle</tissue>
    </source>
</reference>
<dbReference type="AlphaFoldDB" id="A0A6P8IIT9"/>
<dbReference type="PANTHER" id="PTHR10788">
    <property type="entry name" value="TREHALOSE-6-PHOSPHATE SYNTHASE"/>
    <property type="match status" value="1"/>
</dbReference>
<dbReference type="Gene3D" id="3.40.50.2000">
    <property type="entry name" value="Glycogen Phosphorylase B"/>
    <property type="match status" value="3"/>
</dbReference>
<name>A0A6P8IIT9_ACTTE</name>
<evidence type="ECO:0000313" key="2">
    <source>
        <dbReference type="RefSeq" id="XP_031566595.1"/>
    </source>
</evidence>
<proteinExistence type="predicted"/>
<dbReference type="SUPFAM" id="SSF53756">
    <property type="entry name" value="UDP-Glycosyltransferase/glycogen phosphorylase"/>
    <property type="match status" value="1"/>
</dbReference>
<protein>
    <submittedName>
        <fullName evidence="2">Alpha,alpha-trehalose-phosphate synthase [UDP-forming] A-like isoform X2</fullName>
    </submittedName>
</protein>
<dbReference type="OrthoDB" id="755951at2759"/>
<sequence length="458" mass="53064">MSGKSSESKDIPLIVVSSRLPYQIPASHDTQSNKKLTKSVSGLVTALEGLSEESLWIGGVIKDDVEEFKEHLPAGENQKIELHPVPIESTIYNKHKKWCNVILWFVFHGMMLSYVKKIADECHDYWELLAEKPLKIRYRIGFFLHIPFPPVETFEQIPNYQEILDGMLGYDSIGFHTRKYRDNFLKCCEKHKGCTFKPLTDDSYELQLGREGRKVLVQVVPAGIVYKTFSDQSKEEFSEKFPEDLKTWVNECSKNPKTLLIGVDRIDHTKGLLRKVDAFQELLEKRKLSHKVFFLQIAVPCRDTEPKYEELKKELKNRVGNFKYQSNIRLHLESLSQQDLSVLYKKADVALVTPLIDGLNLVALEYIACQPAEPGVLILSKKTGAAEYIHDDDALKVDPENEQEMEETMYQAISMNSKERRERMKRLQHQVQEKFISERWVQLSLKPLRERVEHIAKL</sequence>
<dbReference type="InterPro" id="IPR001830">
    <property type="entry name" value="Glyco_trans_20"/>
</dbReference>
<dbReference type="GO" id="GO:0004805">
    <property type="term" value="F:trehalose-phosphatase activity"/>
    <property type="evidence" value="ECO:0007669"/>
    <property type="project" value="TreeGrafter"/>
</dbReference>
<accession>A0A6P8IIT9</accession>
<dbReference type="GO" id="GO:0005992">
    <property type="term" value="P:trehalose biosynthetic process"/>
    <property type="evidence" value="ECO:0007669"/>
    <property type="project" value="InterPro"/>
</dbReference>
<dbReference type="Proteomes" id="UP000515163">
    <property type="component" value="Unplaced"/>
</dbReference>
<gene>
    <name evidence="2" type="primary">LOC116301647</name>
</gene>